<keyword evidence="2" id="KW-0812">Transmembrane</keyword>
<keyword evidence="2" id="KW-1133">Transmembrane helix</keyword>
<dbReference type="EC" id="3.1.-.-" evidence="3"/>
<feature type="transmembrane region" description="Helical" evidence="2">
    <location>
        <begin position="246"/>
        <end position="265"/>
    </location>
</feature>
<reference evidence="3 4" key="1">
    <citation type="submission" date="2019-03" db="EMBL/GenBank/DDBJ databases">
        <title>Deep-cultivation of Planctomycetes and their phenomic and genomic characterization uncovers novel biology.</title>
        <authorList>
            <person name="Wiegand S."/>
            <person name="Jogler M."/>
            <person name="Boedeker C."/>
            <person name="Pinto D."/>
            <person name="Vollmers J."/>
            <person name="Rivas-Marin E."/>
            <person name="Kohn T."/>
            <person name="Peeters S.H."/>
            <person name="Heuer A."/>
            <person name="Rast P."/>
            <person name="Oberbeckmann S."/>
            <person name="Bunk B."/>
            <person name="Jeske O."/>
            <person name="Meyerdierks A."/>
            <person name="Storesund J.E."/>
            <person name="Kallscheuer N."/>
            <person name="Luecker S."/>
            <person name="Lage O.M."/>
            <person name="Pohl T."/>
            <person name="Merkel B.J."/>
            <person name="Hornburger P."/>
            <person name="Mueller R.-W."/>
            <person name="Bruemmer F."/>
            <person name="Labrenz M."/>
            <person name="Spormann A.M."/>
            <person name="Op den Camp H."/>
            <person name="Overmann J."/>
            <person name="Amann R."/>
            <person name="Jetten M.S.M."/>
            <person name="Mascher T."/>
            <person name="Medema M.H."/>
            <person name="Devos D.P."/>
            <person name="Kaster A.-K."/>
            <person name="Ovreas L."/>
            <person name="Rohde M."/>
            <person name="Galperin M.Y."/>
            <person name="Jogler C."/>
        </authorList>
    </citation>
    <scope>NUCLEOTIDE SEQUENCE [LARGE SCALE GENOMIC DNA]</scope>
    <source>
        <strain evidence="3 4">Enr17</strain>
    </source>
</reference>
<proteinExistence type="predicted"/>
<dbReference type="NCBIfam" id="TIGR03696">
    <property type="entry name" value="Rhs_assc_core"/>
    <property type="match status" value="1"/>
</dbReference>
<evidence type="ECO:0000313" key="4">
    <source>
        <dbReference type="Proteomes" id="UP000318313"/>
    </source>
</evidence>
<keyword evidence="3" id="KW-0378">Hydrolase</keyword>
<feature type="region of interest" description="Disordered" evidence="1">
    <location>
        <begin position="182"/>
        <end position="212"/>
    </location>
</feature>
<keyword evidence="4" id="KW-1185">Reference proteome</keyword>
<accession>A0A518IGK6</accession>
<dbReference type="InterPro" id="IPR022385">
    <property type="entry name" value="Rhs_assc_core"/>
</dbReference>
<keyword evidence="2" id="KW-0472">Membrane</keyword>
<sequence>MTYTYAPVNKKSDELRLSKETDLEFTSYMWDDQNIILEQDDVGTVDAEYTVMPQAYGNLISQTRDSESSFYHFDQLGSTRELTDESETVTDNYLYSTFGEVKSSIGTTENPYQWVGEQGYYRDPESGLYSLRNRFYGPNEGRFKSEDPIGFDAGDSNLYRYVGNNAATDTDPSGNEIVKYGGGRKPGPASPGIGGRNPLDEDFRRRPRRNRTPKGFWQLGKAAFTVFATASTVPTKAGLNRKTRSALMPATGIFIATLVTTLPPVSTHRG</sequence>
<evidence type="ECO:0000313" key="3">
    <source>
        <dbReference type="EMBL" id="QDV52195.1"/>
    </source>
</evidence>
<dbReference type="GO" id="GO:0016787">
    <property type="term" value="F:hydrolase activity"/>
    <property type="evidence" value="ECO:0007669"/>
    <property type="project" value="UniProtKB-KW"/>
</dbReference>
<dbReference type="PANTHER" id="PTHR32305:SF15">
    <property type="entry name" value="PROTEIN RHSA-RELATED"/>
    <property type="match status" value="1"/>
</dbReference>
<dbReference type="OrthoDB" id="292779at2"/>
<dbReference type="Proteomes" id="UP000318313">
    <property type="component" value="Chromosome"/>
</dbReference>
<evidence type="ECO:0000256" key="2">
    <source>
        <dbReference type="SAM" id="Phobius"/>
    </source>
</evidence>
<dbReference type="KEGG" id="gfm:Enr17x_42550"/>
<evidence type="ECO:0000256" key="1">
    <source>
        <dbReference type="SAM" id="MobiDB-lite"/>
    </source>
</evidence>
<gene>
    <name evidence="3" type="primary">wapA_7</name>
    <name evidence="3" type="ORF">Enr17x_42550</name>
</gene>
<dbReference type="AlphaFoldDB" id="A0A518IGK6"/>
<dbReference type="EMBL" id="CP037452">
    <property type="protein sequence ID" value="QDV52195.1"/>
    <property type="molecule type" value="Genomic_DNA"/>
</dbReference>
<name>A0A518IGK6_9PLAN</name>
<dbReference type="Gene3D" id="2.180.10.10">
    <property type="entry name" value="RHS repeat-associated core"/>
    <property type="match status" value="1"/>
</dbReference>
<dbReference type="PANTHER" id="PTHR32305">
    <property type="match status" value="1"/>
</dbReference>
<organism evidence="3 4">
    <name type="scientific">Gimesia fumaroli</name>
    <dbReference type="NCBI Taxonomy" id="2527976"/>
    <lineage>
        <taxon>Bacteria</taxon>
        <taxon>Pseudomonadati</taxon>
        <taxon>Planctomycetota</taxon>
        <taxon>Planctomycetia</taxon>
        <taxon>Planctomycetales</taxon>
        <taxon>Planctomycetaceae</taxon>
        <taxon>Gimesia</taxon>
    </lineage>
</organism>
<dbReference type="InterPro" id="IPR050708">
    <property type="entry name" value="T6SS_VgrG/RHS"/>
</dbReference>
<protein>
    <submittedName>
        <fullName evidence="3">tRNA3(Ser)-specific nuclease WapA</fullName>
        <ecNumber evidence="3">3.1.-.-</ecNumber>
    </submittedName>
</protein>